<accession>A0A139WGS0</accession>
<dbReference type="Proteomes" id="UP000007266">
    <property type="component" value="Linkage group 6"/>
</dbReference>
<dbReference type="AlphaFoldDB" id="A0A139WGS0"/>
<dbReference type="EMBL" id="KQ971345">
    <property type="protein sequence ID" value="KYB27061.1"/>
    <property type="molecule type" value="Genomic_DNA"/>
</dbReference>
<reference evidence="2 3" key="2">
    <citation type="journal article" date="2010" name="Nucleic Acids Res.">
        <title>BeetleBase in 2010: revisions to provide comprehensive genomic information for Tribolium castaneum.</title>
        <authorList>
            <person name="Kim H.S."/>
            <person name="Murphy T."/>
            <person name="Xia J."/>
            <person name="Caragea D."/>
            <person name="Park Y."/>
            <person name="Beeman R.W."/>
            <person name="Lorenzen M.D."/>
            <person name="Butcher S."/>
            <person name="Manak J.R."/>
            <person name="Brown S.J."/>
        </authorList>
    </citation>
    <scope>GENOME REANNOTATION</scope>
    <source>
        <strain evidence="2 3">Georgia GA2</strain>
    </source>
</reference>
<feature type="region of interest" description="Disordered" evidence="1">
    <location>
        <begin position="1"/>
        <end position="38"/>
    </location>
</feature>
<proteinExistence type="predicted"/>
<evidence type="ECO:0000256" key="1">
    <source>
        <dbReference type="SAM" id="MobiDB-lite"/>
    </source>
</evidence>
<name>A0A139WGS0_TRICA</name>
<sequence>MRSHPTPSGIWGISAPDMGITNSRKSLQLGEPSRKNDA</sequence>
<reference evidence="2 3" key="1">
    <citation type="journal article" date="2008" name="Nature">
        <title>The genome of the model beetle and pest Tribolium castaneum.</title>
        <authorList>
            <consortium name="Tribolium Genome Sequencing Consortium"/>
            <person name="Richards S."/>
            <person name="Gibbs R.A."/>
            <person name="Weinstock G.M."/>
            <person name="Brown S.J."/>
            <person name="Denell R."/>
            <person name="Beeman R.W."/>
            <person name="Gibbs R."/>
            <person name="Beeman R.W."/>
            <person name="Brown S.J."/>
            <person name="Bucher G."/>
            <person name="Friedrich M."/>
            <person name="Grimmelikhuijzen C.J."/>
            <person name="Klingler M."/>
            <person name="Lorenzen M."/>
            <person name="Richards S."/>
            <person name="Roth S."/>
            <person name="Schroder R."/>
            <person name="Tautz D."/>
            <person name="Zdobnov E.M."/>
            <person name="Muzny D."/>
            <person name="Gibbs R.A."/>
            <person name="Weinstock G.M."/>
            <person name="Attaway T."/>
            <person name="Bell S."/>
            <person name="Buhay C.J."/>
            <person name="Chandrabose M.N."/>
            <person name="Chavez D."/>
            <person name="Clerk-Blankenburg K.P."/>
            <person name="Cree A."/>
            <person name="Dao M."/>
            <person name="Davis C."/>
            <person name="Chacko J."/>
            <person name="Dinh H."/>
            <person name="Dugan-Rocha S."/>
            <person name="Fowler G."/>
            <person name="Garner T.T."/>
            <person name="Garnes J."/>
            <person name="Gnirke A."/>
            <person name="Hawes A."/>
            <person name="Hernandez J."/>
            <person name="Hines S."/>
            <person name="Holder M."/>
            <person name="Hume J."/>
            <person name="Jhangiani S.N."/>
            <person name="Joshi V."/>
            <person name="Khan Z.M."/>
            <person name="Jackson L."/>
            <person name="Kovar C."/>
            <person name="Kowis A."/>
            <person name="Lee S."/>
            <person name="Lewis L.R."/>
            <person name="Margolis J."/>
            <person name="Morgan M."/>
            <person name="Nazareth L.V."/>
            <person name="Nguyen N."/>
            <person name="Okwuonu G."/>
            <person name="Parker D."/>
            <person name="Richards S."/>
            <person name="Ruiz S.J."/>
            <person name="Santibanez J."/>
            <person name="Savard J."/>
            <person name="Scherer S.E."/>
            <person name="Schneider B."/>
            <person name="Sodergren E."/>
            <person name="Tautz D."/>
            <person name="Vattahil S."/>
            <person name="Villasana D."/>
            <person name="White C.S."/>
            <person name="Wright R."/>
            <person name="Park Y."/>
            <person name="Beeman R.W."/>
            <person name="Lord J."/>
            <person name="Oppert B."/>
            <person name="Lorenzen M."/>
            <person name="Brown S."/>
            <person name="Wang L."/>
            <person name="Savard J."/>
            <person name="Tautz D."/>
            <person name="Richards S."/>
            <person name="Weinstock G."/>
            <person name="Gibbs R.A."/>
            <person name="Liu Y."/>
            <person name="Worley K."/>
            <person name="Weinstock G."/>
            <person name="Elsik C.G."/>
            <person name="Reese J.T."/>
            <person name="Elhaik E."/>
            <person name="Landan G."/>
            <person name="Graur D."/>
            <person name="Arensburger P."/>
            <person name="Atkinson P."/>
            <person name="Beeman R.W."/>
            <person name="Beidler J."/>
            <person name="Brown S.J."/>
            <person name="Demuth J.P."/>
            <person name="Drury D.W."/>
            <person name="Du Y.Z."/>
            <person name="Fujiwara H."/>
            <person name="Lorenzen M."/>
            <person name="Maselli V."/>
            <person name="Osanai M."/>
            <person name="Park Y."/>
            <person name="Robertson H.M."/>
            <person name="Tu Z."/>
            <person name="Wang J.J."/>
            <person name="Wang S."/>
            <person name="Richards S."/>
            <person name="Song H."/>
            <person name="Zhang L."/>
            <person name="Sodergren E."/>
            <person name="Werner D."/>
            <person name="Stanke M."/>
            <person name="Morgenstern B."/>
            <person name="Solovyev V."/>
            <person name="Kosarev P."/>
            <person name="Brown G."/>
            <person name="Chen H.C."/>
            <person name="Ermolaeva O."/>
            <person name="Hlavina W."/>
            <person name="Kapustin Y."/>
            <person name="Kiryutin B."/>
            <person name="Kitts P."/>
            <person name="Maglott D."/>
            <person name="Pruitt K."/>
            <person name="Sapojnikov V."/>
            <person name="Souvorov A."/>
            <person name="Mackey A.J."/>
            <person name="Waterhouse R.M."/>
            <person name="Wyder S."/>
            <person name="Zdobnov E.M."/>
            <person name="Zdobnov E.M."/>
            <person name="Wyder S."/>
            <person name="Kriventseva E.V."/>
            <person name="Kadowaki T."/>
            <person name="Bork P."/>
            <person name="Aranda M."/>
            <person name="Bao R."/>
            <person name="Beermann A."/>
            <person name="Berns N."/>
            <person name="Bolognesi R."/>
            <person name="Bonneton F."/>
            <person name="Bopp D."/>
            <person name="Brown S.J."/>
            <person name="Bucher G."/>
            <person name="Butts T."/>
            <person name="Chaumot A."/>
            <person name="Denell R.E."/>
            <person name="Ferrier D.E."/>
            <person name="Friedrich M."/>
            <person name="Gordon C.M."/>
            <person name="Jindra M."/>
            <person name="Klingler M."/>
            <person name="Lan Q."/>
            <person name="Lattorff H.M."/>
            <person name="Laudet V."/>
            <person name="von Levetsow C."/>
            <person name="Liu Z."/>
            <person name="Lutz R."/>
            <person name="Lynch J.A."/>
            <person name="da Fonseca R.N."/>
            <person name="Posnien N."/>
            <person name="Reuter R."/>
            <person name="Roth S."/>
            <person name="Savard J."/>
            <person name="Schinko J.B."/>
            <person name="Schmitt C."/>
            <person name="Schoppmeier M."/>
            <person name="Schroder R."/>
            <person name="Shippy T.D."/>
            <person name="Simonnet F."/>
            <person name="Marques-Souza H."/>
            <person name="Tautz D."/>
            <person name="Tomoyasu Y."/>
            <person name="Trauner J."/>
            <person name="Van der Zee M."/>
            <person name="Vervoort M."/>
            <person name="Wittkopp N."/>
            <person name="Wimmer E.A."/>
            <person name="Yang X."/>
            <person name="Jones A.K."/>
            <person name="Sattelle D.B."/>
            <person name="Ebert P.R."/>
            <person name="Nelson D."/>
            <person name="Scott J.G."/>
            <person name="Beeman R.W."/>
            <person name="Muthukrishnan S."/>
            <person name="Kramer K.J."/>
            <person name="Arakane Y."/>
            <person name="Beeman R.W."/>
            <person name="Zhu Q."/>
            <person name="Hogenkamp D."/>
            <person name="Dixit R."/>
            <person name="Oppert B."/>
            <person name="Jiang H."/>
            <person name="Zou Z."/>
            <person name="Marshall J."/>
            <person name="Elpidina E."/>
            <person name="Vinokurov K."/>
            <person name="Oppert C."/>
            <person name="Zou Z."/>
            <person name="Evans J."/>
            <person name="Lu Z."/>
            <person name="Zhao P."/>
            <person name="Sumathipala N."/>
            <person name="Altincicek B."/>
            <person name="Vilcinskas A."/>
            <person name="Williams M."/>
            <person name="Hultmark D."/>
            <person name="Hetru C."/>
            <person name="Jiang H."/>
            <person name="Grimmelikhuijzen C.J."/>
            <person name="Hauser F."/>
            <person name="Cazzamali G."/>
            <person name="Williamson M."/>
            <person name="Park Y."/>
            <person name="Li B."/>
            <person name="Tanaka Y."/>
            <person name="Predel R."/>
            <person name="Neupert S."/>
            <person name="Schachtner J."/>
            <person name="Verleyen P."/>
            <person name="Raible F."/>
            <person name="Bork P."/>
            <person name="Friedrich M."/>
            <person name="Walden K.K."/>
            <person name="Robertson H.M."/>
            <person name="Angeli S."/>
            <person name="Foret S."/>
            <person name="Bucher G."/>
            <person name="Schuetz S."/>
            <person name="Maleszka R."/>
            <person name="Wimmer E.A."/>
            <person name="Beeman R.W."/>
            <person name="Lorenzen M."/>
            <person name="Tomoyasu Y."/>
            <person name="Miller S.C."/>
            <person name="Grossmann D."/>
            <person name="Bucher G."/>
        </authorList>
    </citation>
    <scope>NUCLEOTIDE SEQUENCE [LARGE SCALE GENOMIC DNA]</scope>
    <source>
        <strain evidence="2 3">Georgia GA2</strain>
    </source>
</reference>
<evidence type="ECO:0000313" key="2">
    <source>
        <dbReference type="EMBL" id="KYB27061.1"/>
    </source>
</evidence>
<dbReference type="InParanoid" id="A0A139WGS0"/>
<organism evidence="2 3">
    <name type="scientific">Tribolium castaneum</name>
    <name type="common">Red flour beetle</name>
    <dbReference type="NCBI Taxonomy" id="7070"/>
    <lineage>
        <taxon>Eukaryota</taxon>
        <taxon>Metazoa</taxon>
        <taxon>Ecdysozoa</taxon>
        <taxon>Arthropoda</taxon>
        <taxon>Hexapoda</taxon>
        <taxon>Insecta</taxon>
        <taxon>Pterygota</taxon>
        <taxon>Neoptera</taxon>
        <taxon>Endopterygota</taxon>
        <taxon>Coleoptera</taxon>
        <taxon>Polyphaga</taxon>
        <taxon>Cucujiformia</taxon>
        <taxon>Tenebrionidae</taxon>
        <taxon>Tenebrionidae incertae sedis</taxon>
        <taxon>Tribolium</taxon>
    </lineage>
</organism>
<protein>
    <submittedName>
        <fullName evidence="2">Uncharacterized protein</fullName>
    </submittedName>
</protein>
<keyword evidence="3" id="KW-1185">Reference proteome</keyword>
<evidence type="ECO:0000313" key="3">
    <source>
        <dbReference type="Proteomes" id="UP000007266"/>
    </source>
</evidence>
<gene>
    <name evidence="2" type="primary">AUGUSTUS-3.0.2_33388</name>
    <name evidence="2" type="ORF">TcasGA2_TC033388</name>
</gene>